<reference evidence="1" key="1">
    <citation type="submission" date="2024-06" db="EMBL/GenBank/DDBJ databases">
        <authorList>
            <person name="Sun Y."/>
        </authorList>
    </citation>
    <scope>NUCLEOTIDE SEQUENCE</scope>
    <source>
        <strain evidence="1">IGA1.0</strain>
    </source>
</reference>
<gene>
    <name evidence="1" type="ORF">ABNK63_11560</name>
</gene>
<organism evidence="1">
    <name type="scientific">Rhodanobacter sp. IGA1.0</name>
    <dbReference type="NCBI Taxonomy" id="3158582"/>
    <lineage>
        <taxon>Bacteria</taxon>
        <taxon>Pseudomonadati</taxon>
        <taxon>Pseudomonadota</taxon>
        <taxon>Gammaproteobacteria</taxon>
        <taxon>Lysobacterales</taxon>
        <taxon>Rhodanobacteraceae</taxon>
        <taxon>Rhodanobacter</taxon>
    </lineage>
</organism>
<accession>A0AAU7QJU4</accession>
<name>A0AAU7QJU4_9GAMM</name>
<sequence length="217" mass="23867">MTIATEAQEIYLSKINETLARLEACAAFLGTYTSTGSISLLEAAALQARKAFETVAYAAIAPNKARYKAFRAQTERPSDYRKDYNARAILQHLAKINPDFYPTPLLPPTQQAPGHWHFDLKVDGYLTKTRFESFYDRLGKFLHADNPWGSDKGFANLAADLPSTVSQLRGLLALHKTIVRVPNFSGVWVIEVPTDGRAPHILTAQATGEFAVVVGGS</sequence>
<dbReference type="RefSeq" id="WP_350015698.1">
    <property type="nucleotide sequence ID" value="NZ_CP157948.1"/>
</dbReference>
<protein>
    <recommendedName>
        <fullName evidence="2">AbiV family abortive infection protein</fullName>
    </recommendedName>
</protein>
<evidence type="ECO:0000313" key="1">
    <source>
        <dbReference type="EMBL" id="XBS89033.1"/>
    </source>
</evidence>
<evidence type="ECO:0008006" key="2">
    <source>
        <dbReference type="Google" id="ProtNLM"/>
    </source>
</evidence>
<proteinExistence type="predicted"/>
<dbReference type="EMBL" id="CP157948">
    <property type="protein sequence ID" value="XBS89033.1"/>
    <property type="molecule type" value="Genomic_DNA"/>
</dbReference>
<dbReference type="AlphaFoldDB" id="A0AAU7QJU4"/>